<dbReference type="OrthoDB" id="9794948at2"/>
<dbReference type="RefSeq" id="WP_035255338.1">
    <property type="nucleotide sequence ID" value="NZ_JFKE01000001.1"/>
</dbReference>
<evidence type="ECO:0000313" key="1">
    <source>
        <dbReference type="EMBL" id="KAJ57113.1"/>
    </source>
</evidence>
<dbReference type="InterPro" id="IPR007396">
    <property type="entry name" value="TR_PAI2-type"/>
</dbReference>
<dbReference type="EMBL" id="JFKE01000001">
    <property type="protein sequence ID" value="KAJ57113.1"/>
    <property type="molecule type" value="Genomic_DNA"/>
</dbReference>
<protein>
    <submittedName>
        <fullName evidence="1">Negative transcriptional regulator</fullName>
    </submittedName>
</protein>
<evidence type="ECO:0000313" key="2">
    <source>
        <dbReference type="Proteomes" id="UP000026249"/>
    </source>
</evidence>
<dbReference type="InterPro" id="IPR012349">
    <property type="entry name" value="Split_barrel_FMN-bd"/>
</dbReference>
<keyword evidence="2" id="KW-1185">Reference proteome</keyword>
<dbReference type="SUPFAM" id="SSF50475">
    <property type="entry name" value="FMN-binding split barrel"/>
    <property type="match status" value="1"/>
</dbReference>
<dbReference type="Proteomes" id="UP000026249">
    <property type="component" value="Unassembled WGS sequence"/>
</dbReference>
<organism evidence="1 2">
    <name type="scientific">Actibacterium mucosum KCTC 23349</name>
    <dbReference type="NCBI Taxonomy" id="1454373"/>
    <lineage>
        <taxon>Bacteria</taxon>
        <taxon>Pseudomonadati</taxon>
        <taxon>Pseudomonadota</taxon>
        <taxon>Alphaproteobacteria</taxon>
        <taxon>Rhodobacterales</taxon>
        <taxon>Roseobacteraceae</taxon>
        <taxon>Actibacterium</taxon>
    </lineage>
</organism>
<dbReference type="PIRSF" id="PIRSF010372">
    <property type="entry name" value="PaiB"/>
    <property type="match status" value="1"/>
</dbReference>
<dbReference type="AlphaFoldDB" id="A0A037ZNJ3"/>
<dbReference type="PANTHER" id="PTHR35802">
    <property type="entry name" value="PROTEASE SYNTHASE AND SPORULATION PROTEIN PAI 2"/>
    <property type="match status" value="1"/>
</dbReference>
<name>A0A037ZNJ3_9RHOB</name>
<sequence>MHPNPVFRKTPPDQNLQFADAQSFGCLSINGADGPMLAHVPFLLAEDGKSADLHLVRSNPIARAELPARGVIAVQGPHGYVSPDWYGIDDQVPTWNYVAVHLRGKLETRPGAEMPDLLTRLSAHFERDLAPKPEWKMDKMSGAALAKMMRMIVPLRLHIDSVDGTWKLNQNKDDAVRQAAINRVTEGRRGMELQRLAQLMRAALQ</sequence>
<reference evidence="1 2" key="1">
    <citation type="submission" date="2014-03" db="EMBL/GenBank/DDBJ databases">
        <title>Draft Genome Sequence of Actibacterium mucosum KCTC 23349, a Marine Alphaproteobacterium with Complex Ionic Requirements Isolated from Mediterranean Seawater at Malvarrosa Beach, Valencia, Spain.</title>
        <authorList>
            <person name="Arahal D.R."/>
            <person name="Shao Z."/>
            <person name="Lai Q."/>
            <person name="Pujalte M.J."/>
        </authorList>
    </citation>
    <scope>NUCLEOTIDE SEQUENCE [LARGE SCALE GENOMIC DNA]</scope>
    <source>
        <strain evidence="1 2">KCTC 23349</strain>
    </source>
</reference>
<dbReference type="STRING" id="1454373.ACMU_01075"/>
<dbReference type="Pfam" id="PF04299">
    <property type="entry name" value="FMN_bind_2"/>
    <property type="match status" value="1"/>
</dbReference>
<accession>A0A037ZNJ3</accession>
<dbReference type="PANTHER" id="PTHR35802:SF1">
    <property type="entry name" value="PROTEASE SYNTHASE AND SPORULATION PROTEIN PAI 2"/>
    <property type="match status" value="1"/>
</dbReference>
<dbReference type="Gene3D" id="2.30.110.10">
    <property type="entry name" value="Electron Transport, Fmn-binding Protein, Chain A"/>
    <property type="match status" value="1"/>
</dbReference>
<comment type="caution">
    <text evidence="1">The sequence shown here is derived from an EMBL/GenBank/DDBJ whole genome shotgun (WGS) entry which is preliminary data.</text>
</comment>
<proteinExistence type="predicted"/>
<gene>
    <name evidence="1" type="ORF">ACMU_01075</name>
</gene>